<keyword evidence="2" id="KW-0732">Signal</keyword>
<feature type="chain" id="PRO_5032571609" evidence="2">
    <location>
        <begin position="21"/>
        <end position="134"/>
    </location>
</feature>
<reference evidence="3" key="1">
    <citation type="submission" date="2021-02" db="EMBL/GenBank/DDBJ databases">
        <authorList>
            <person name="Nowell W R."/>
        </authorList>
    </citation>
    <scope>NUCLEOTIDE SEQUENCE</scope>
    <source>
        <strain evidence="3">Ploen Becks lab</strain>
    </source>
</reference>
<comment type="caution">
    <text evidence="3">The sequence shown here is derived from an EMBL/GenBank/DDBJ whole genome shotgun (WGS) entry which is preliminary data.</text>
</comment>
<evidence type="ECO:0000256" key="2">
    <source>
        <dbReference type="SAM" id="SignalP"/>
    </source>
</evidence>
<feature type="compositionally biased region" description="Basic and acidic residues" evidence="1">
    <location>
        <begin position="28"/>
        <end position="70"/>
    </location>
</feature>
<dbReference type="EMBL" id="CAJNOC010000044">
    <property type="protein sequence ID" value="CAF0709454.1"/>
    <property type="molecule type" value="Genomic_DNA"/>
</dbReference>
<sequence>MNFKLTALILSICVFQLACAWGGWDRSRPERPMMEKGGKIEEKYGKDRDMKYDTPKRNDMDGYRRQDNLEYNRPTHYGSYDKYGNEKVWVQNVNDNVNDNDAKTWSENESKNDNWNINELINLIKKLQKENESY</sequence>
<evidence type="ECO:0000313" key="4">
    <source>
        <dbReference type="Proteomes" id="UP000663879"/>
    </source>
</evidence>
<name>A0A813LZT8_9BILA</name>
<organism evidence="3 4">
    <name type="scientific">Brachionus calyciflorus</name>
    <dbReference type="NCBI Taxonomy" id="104777"/>
    <lineage>
        <taxon>Eukaryota</taxon>
        <taxon>Metazoa</taxon>
        <taxon>Spiralia</taxon>
        <taxon>Gnathifera</taxon>
        <taxon>Rotifera</taxon>
        <taxon>Eurotatoria</taxon>
        <taxon>Monogononta</taxon>
        <taxon>Pseudotrocha</taxon>
        <taxon>Ploima</taxon>
        <taxon>Brachionidae</taxon>
        <taxon>Brachionus</taxon>
    </lineage>
</organism>
<keyword evidence="4" id="KW-1185">Reference proteome</keyword>
<dbReference type="Proteomes" id="UP000663879">
    <property type="component" value="Unassembled WGS sequence"/>
</dbReference>
<dbReference type="OrthoDB" id="10219485at2759"/>
<gene>
    <name evidence="3" type="ORF">OXX778_LOCUS803</name>
</gene>
<dbReference type="AlphaFoldDB" id="A0A813LZT8"/>
<evidence type="ECO:0000256" key="1">
    <source>
        <dbReference type="SAM" id="MobiDB-lite"/>
    </source>
</evidence>
<evidence type="ECO:0000313" key="3">
    <source>
        <dbReference type="EMBL" id="CAF0709454.1"/>
    </source>
</evidence>
<protein>
    <submittedName>
        <fullName evidence="3">Uncharacterized protein</fullName>
    </submittedName>
</protein>
<accession>A0A813LZT8</accession>
<feature type="signal peptide" evidence="2">
    <location>
        <begin position="1"/>
        <end position="20"/>
    </location>
</feature>
<feature type="region of interest" description="Disordered" evidence="1">
    <location>
        <begin position="28"/>
        <end position="76"/>
    </location>
</feature>
<proteinExistence type="predicted"/>